<reference evidence="12" key="1">
    <citation type="submission" date="2020-03" db="EMBL/GenBank/DDBJ databases">
        <title>Transcriptomic Profiling of the Digestive Tract of the Rat Flea, Xenopsylla cheopis, Following Blood Feeding and Infection with Yersinia pestis.</title>
        <authorList>
            <person name="Bland D.M."/>
            <person name="Martens C.A."/>
            <person name="Virtaneva K."/>
            <person name="Kanakabandi K."/>
            <person name="Long D."/>
            <person name="Rosenke R."/>
            <person name="Saturday G.A."/>
            <person name="Hoyt F.H."/>
            <person name="Bruno D.P."/>
            <person name="Ribeiro J.M.C."/>
            <person name="Hinnebusch J."/>
        </authorList>
    </citation>
    <scope>NUCLEOTIDE SEQUENCE</scope>
</reference>
<proteinExistence type="inferred from homology"/>
<dbReference type="InterPro" id="IPR008576">
    <property type="entry name" value="MeTrfase_NTM1"/>
</dbReference>
<evidence type="ECO:0000256" key="7">
    <source>
        <dbReference type="ARBA" id="ARBA00043129"/>
    </source>
</evidence>
<feature type="binding site" evidence="11">
    <location>
        <begin position="126"/>
        <end position="127"/>
    </location>
    <ligand>
        <name>S-adenosyl-L-methionine</name>
        <dbReference type="ChEBI" id="CHEBI:59789"/>
    </ligand>
</feature>
<evidence type="ECO:0000256" key="2">
    <source>
        <dbReference type="ARBA" id="ARBA00022603"/>
    </source>
</evidence>
<keyword evidence="3 12" id="KW-0808">Transferase</keyword>
<evidence type="ECO:0000256" key="5">
    <source>
        <dbReference type="ARBA" id="ARBA00039112"/>
    </source>
</evidence>
<evidence type="ECO:0000256" key="10">
    <source>
        <dbReference type="ARBA" id="ARBA00048167"/>
    </source>
</evidence>
<dbReference type="AlphaFoldDB" id="A0A6M2DM80"/>
<dbReference type="GO" id="GO:0005737">
    <property type="term" value="C:cytoplasm"/>
    <property type="evidence" value="ECO:0007669"/>
    <property type="project" value="TreeGrafter"/>
</dbReference>
<comment type="catalytic activity">
    <reaction evidence="8">
        <text>N-terminal L-seryl-L-prolyl-L-lysyl-[protein] + 3 S-adenosyl-L-methionine = N-terminal N,N,N-trimethyl-L-seryl-L-prolyl-L-lysyl-[protein] + 3 S-adenosyl-L-homocysteine + 3 H(+)</text>
        <dbReference type="Rhea" id="RHEA:54724"/>
        <dbReference type="Rhea" id="RHEA-COMP:13789"/>
        <dbReference type="Rhea" id="RHEA-COMP:13973"/>
        <dbReference type="ChEBI" id="CHEBI:15378"/>
        <dbReference type="ChEBI" id="CHEBI:57856"/>
        <dbReference type="ChEBI" id="CHEBI:59789"/>
        <dbReference type="ChEBI" id="CHEBI:138061"/>
        <dbReference type="ChEBI" id="CHEBI:138317"/>
        <dbReference type="EC" id="2.1.1.244"/>
    </reaction>
</comment>
<keyword evidence="2 12" id="KW-0489">Methyltransferase</keyword>
<dbReference type="GO" id="GO:0071885">
    <property type="term" value="F:N-terminal protein N-methyltransferase activity"/>
    <property type="evidence" value="ECO:0007669"/>
    <property type="project" value="UniProtKB-EC"/>
</dbReference>
<dbReference type="PIRSF" id="PIRSF016958">
    <property type="entry name" value="DUF858_MeTrfase_lik"/>
    <property type="match status" value="1"/>
</dbReference>
<comment type="similarity">
    <text evidence="1">Belongs to the methyltransferase superfamily. NTM1 family.</text>
</comment>
<protein>
    <recommendedName>
        <fullName evidence="6">Alpha N-terminal protein methyltransferase 1</fullName>
        <ecNumber evidence="5">2.1.1.244</ecNumber>
    </recommendedName>
    <alternativeName>
        <fullName evidence="7">X-Pro-Lys N-terminal protein methyltransferase 1</fullName>
    </alternativeName>
</protein>
<dbReference type="GO" id="GO:0032259">
    <property type="term" value="P:methylation"/>
    <property type="evidence" value="ECO:0007669"/>
    <property type="project" value="UniProtKB-KW"/>
</dbReference>
<dbReference type="FunFam" id="3.40.50.150:FF:000025">
    <property type="entry name" value="N-terminal Xaa-Pro-Lys N-methyltransferase 1"/>
    <property type="match status" value="1"/>
</dbReference>
<evidence type="ECO:0000256" key="9">
    <source>
        <dbReference type="ARBA" id="ARBA00047885"/>
    </source>
</evidence>
<comment type="catalytic activity">
    <reaction evidence="9">
        <text>N-terminal L-prolyl-L-prolyl-L-lysyl-[protein] + 2 S-adenosyl-L-methionine = N-terminal N,N-dimethyl-L-prolyl-L-prolyl-L-lysyl-[protein] + 2 S-adenosyl-L-homocysteine + 2 H(+)</text>
        <dbReference type="Rhea" id="RHEA:54736"/>
        <dbReference type="Rhea" id="RHEA-COMP:13787"/>
        <dbReference type="Rhea" id="RHEA-COMP:13974"/>
        <dbReference type="ChEBI" id="CHEBI:15378"/>
        <dbReference type="ChEBI" id="CHEBI:57856"/>
        <dbReference type="ChEBI" id="CHEBI:59789"/>
        <dbReference type="ChEBI" id="CHEBI:138059"/>
        <dbReference type="ChEBI" id="CHEBI:138318"/>
        <dbReference type="EC" id="2.1.1.244"/>
    </reaction>
</comment>
<keyword evidence="4 11" id="KW-0949">S-adenosyl-L-methionine</keyword>
<feature type="binding site" evidence="11">
    <location>
        <position position="142"/>
    </location>
    <ligand>
        <name>S-adenosyl-L-methionine</name>
        <dbReference type="ChEBI" id="CHEBI:59789"/>
    </ligand>
</feature>
<evidence type="ECO:0000313" key="12">
    <source>
        <dbReference type="EMBL" id="NOV47156.1"/>
    </source>
</evidence>
<evidence type="ECO:0000256" key="6">
    <source>
        <dbReference type="ARBA" id="ARBA00039449"/>
    </source>
</evidence>
<evidence type="ECO:0000256" key="8">
    <source>
        <dbReference type="ARBA" id="ARBA00047306"/>
    </source>
</evidence>
<evidence type="ECO:0000256" key="3">
    <source>
        <dbReference type="ARBA" id="ARBA00022679"/>
    </source>
</evidence>
<dbReference type="SUPFAM" id="SSF53335">
    <property type="entry name" value="S-adenosyl-L-methionine-dependent methyltransferases"/>
    <property type="match status" value="1"/>
</dbReference>
<dbReference type="EMBL" id="GIIL01003430">
    <property type="protein sequence ID" value="NOV47156.1"/>
    <property type="molecule type" value="Transcribed_RNA"/>
</dbReference>
<dbReference type="Gene3D" id="3.40.50.150">
    <property type="entry name" value="Vaccinia Virus protein VP39"/>
    <property type="match status" value="1"/>
</dbReference>
<dbReference type="PANTHER" id="PTHR12753">
    <property type="entry name" value="AD-003 - RELATED"/>
    <property type="match status" value="1"/>
</dbReference>
<accession>A0A6M2DM80</accession>
<name>A0A6M2DM80_XENCH</name>
<feature type="binding site" evidence="11">
    <location>
        <position position="82"/>
    </location>
    <ligand>
        <name>S-adenosyl-L-methionine</name>
        <dbReference type="ChEBI" id="CHEBI:59789"/>
    </ligand>
</feature>
<dbReference type="EC" id="2.1.1.244" evidence="5"/>
<dbReference type="CDD" id="cd02440">
    <property type="entry name" value="AdoMet_MTases"/>
    <property type="match status" value="1"/>
</dbReference>
<feature type="binding site" evidence="11">
    <location>
        <position position="77"/>
    </location>
    <ligand>
        <name>S-adenosyl-L-methionine</name>
        <dbReference type="ChEBI" id="CHEBI:59789"/>
    </ligand>
</feature>
<dbReference type="InterPro" id="IPR029063">
    <property type="entry name" value="SAM-dependent_MTases_sf"/>
</dbReference>
<organism evidence="12">
    <name type="scientific">Xenopsylla cheopis</name>
    <name type="common">Oriental rat flea</name>
    <name type="synonym">Pulex cheopis</name>
    <dbReference type="NCBI Taxonomy" id="163159"/>
    <lineage>
        <taxon>Eukaryota</taxon>
        <taxon>Metazoa</taxon>
        <taxon>Ecdysozoa</taxon>
        <taxon>Arthropoda</taxon>
        <taxon>Hexapoda</taxon>
        <taxon>Insecta</taxon>
        <taxon>Pterygota</taxon>
        <taxon>Neoptera</taxon>
        <taxon>Endopterygota</taxon>
        <taxon>Siphonaptera</taxon>
        <taxon>Pulicidae</taxon>
        <taxon>Xenopsyllinae</taxon>
        <taxon>Xenopsylla</taxon>
    </lineage>
</organism>
<evidence type="ECO:0000256" key="4">
    <source>
        <dbReference type="ARBA" id="ARBA00022691"/>
    </source>
</evidence>
<dbReference type="Pfam" id="PF05891">
    <property type="entry name" value="Methyltransf_PK"/>
    <property type="match status" value="1"/>
</dbReference>
<dbReference type="PANTHER" id="PTHR12753:SF0">
    <property type="entry name" value="ALPHA N-TERMINAL PROTEIN METHYLTRANSFERASE 1"/>
    <property type="match status" value="1"/>
</dbReference>
<evidence type="ECO:0000256" key="1">
    <source>
        <dbReference type="ARBA" id="ARBA00009059"/>
    </source>
</evidence>
<comment type="catalytic activity">
    <reaction evidence="10">
        <text>N-terminal L-alanyl-L-prolyl-L-lysyl-[protein] + 3 S-adenosyl-L-methionine = N-terminal N,N,N-trimethyl-L-alanyl-L-prolyl-L-lysyl-[protein] + 3 S-adenosyl-L-homocysteine + 3 H(+)</text>
        <dbReference type="Rhea" id="RHEA:54712"/>
        <dbReference type="Rhea" id="RHEA-COMP:13785"/>
        <dbReference type="Rhea" id="RHEA-COMP:13971"/>
        <dbReference type="ChEBI" id="CHEBI:15378"/>
        <dbReference type="ChEBI" id="CHEBI:57856"/>
        <dbReference type="ChEBI" id="CHEBI:59789"/>
        <dbReference type="ChEBI" id="CHEBI:138057"/>
        <dbReference type="ChEBI" id="CHEBI:138315"/>
        <dbReference type="EC" id="2.1.1.244"/>
    </reaction>
</comment>
<sequence length="235" mass="26514">MSDLNEQKTDNDVEEIKHCNKFYEDAVKYWSEVPATVEGMLGGFGFISHCDIQGSRKFLSQVMNFKTLGPTRALDCGAGIGRITKHLLVQLFDTVDMVEQNPNFLSEAKKYIGTCNKIGELFPEGLQDFTPKPFTYDLIWCQWVLGHLEDNDFVNFFKRCITGLKPNGIIVIKENVTSSGCVEVDEQDSSITRSLSEFQRLLTSAGLLITKEIQQTNLPKGLYPVYMIALKPLEI</sequence>
<evidence type="ECO:0000256" key="11">
    <source>
        <dbReference type="PIRSR" id="PIRSR016958-1"/>
    </source>
</evidence>